<dbReference type="OrthoDB" id="202883at2759"/>
<feature type="compositionally biased region" description="Basic and acidic residues" evidence="1">
    <location>
        <begin position="128"/>
        <end position="145"/>
    </location>
</feature>
<evidence type="ECO:0000256" key="1">
    <source>
        <dbReference type="SAM" id="MobiDB-lite"/>
    </source>
</evidence>
<dbReference type="Proteomes" id="UP001165122">
    <property type="component" value="Unassembled WGS sequence"/>
</dbReference>
<comment type="caution">
    <text evidence="3">The sequence shown here is derived from an EMBL/GenBank/DDBJ whole genome shotgun (WGS) entry which is preliminary data.</text>
</comment>
<reference evidence="4" key="1">
    <citation type="journal article" date="2023" name="Commun. Biol.">
        <title>Genome analysis of Parmales, the sister group of diatoms, reveals the evolutionary specialization of diatoms from phago-mixotrophs to photoautotrophs.</title>
        <authorList>
            <person name="Ban H."/>
            <person name="Sato S."/>
            <person name="Yoshikawa S."/>
            <person name="Yamada K."/>
            <person name="Nakamura Y."/>
            <person name="Ichinomiya M."/>
            <person name="Sato N."/>
            <person name="Blanc-Mathieu R."/>
            <person name="Endo H."/>
            <person name="Kuwata A."/>
            <person name="Ogata H."/>
        </authorList>
    </citation>
    <scope>NUCLEOTIDE SEQUENCE [LARGE SCALE GENOMIC DNA]</scope>
    <source>
        <strain evidence="4">NIES 3700</strain>
    </source>
</reference>
<keyword evidence="4" id="KW-1185">Reference proteome</keyword>
<organism evidence="3 4">
    <name type="scientific">Triparma laevis f. longispina</name>
    <dbReference type="NCBI Taxonomy" id="1714387"/>
    <lineage>
        <taxon>Eukaryota</taxon>
        <taxon>Sar</taxon>
        <taxon>Stramenopiles</taxon>
        <taxon>Ochrophyta</taxon>
        <taxon>Bolidophyceae</taxon>
        <taxon>Parmales</taxon>
        <taxon>Triparmaceae</taxon>
        <taxon>Triparma</taxon>
    </lineage>
</organism>
<sequence>MSMSSTMFMMFSILLLASSASAFTVTHLQPPKLATSPTARAFNRDSRDRQLLASAHRSPCRLHSARPPTVEGGGIHSFMDGDDMDSVEGIESLGGDPSFFLDPEEMAQVMKKTFDKEQEEEQTQPLADDWKLGDGPRPRGVPAHEENDDDDELWDGNPIEDAYFD</sequence>
<protein>
    <submittedName>
        <fullName evidence="3">Uncharacterized protein</fullName>
    </submittedName>
</protein>
<feature type="chain" id="PRO_5040988866" evidence="2">
    <location>
        <begin position="23"/>
        <end position="165"/>
    </location>
</feature>
<dbReference type="AlphaFoldDB" id="A0A9W7A565"/>
<evidence type="ECO:0000256" key="2">
    <source>
        <dbReference type="SAM" id="SignalP"/>
    </source>
</evidence>
<evidence type="ECO:0000313" key="4">
    <source>
        <dbReference type="Proteomes" id="UP001165122"/>
    </source>
</evidence>
<gene>
    <name evidence="3" type="ORF">TrLO_g14601</name>
</gene>
<keyword evidence="2" id="KW-0732">Signal</keyword>
<evidence type="ECO:0000313" key="3">
    <source>
        <dbReference type="EMBL" id="GMH64291.1"/>
    </source>
</evidence>
<name>A0A9W7A565_9STRA</name>
<feature type="region of interest" description="Disordered" evidence="1">
    <location>
        <begin position="54"/>
        <end position="165"/>
    </location>
</feature>
<accession>A0A9W7A565</accession>
<feature type="signal peptide" evidence="2">
    <location>
        <begin position="1"/>
        <end position="22"/>
    </location>
</feature>
<dbReference type="EMBL" id="BRXW01000541">
    <property type="protein sequence ID" value="GMH64291.1"/>
    <property type="molecule type" value="Genomic_DNA"/>
</dbReference>
<proteinExistence type="predicted"/>